<feature type="region of interest" description="Disordered" evidence="1">
    <location>
        <begin position="1"/>
        <end position="23"/>
    </location>
</feature>
<dbReference type="PANTHER" id="PTHR43591">
    <property type="entry name" value="METHYLTRANSFERASE"/>
    <property type="match status" value="1"/>
</dbReference>
<dbReference type="InterPro" id="IPR029063">
    <property type="entry name" value="SAM-dependent_MTases_sf"/>
</dbReference>
<dbReference type="Proteomes" id="UP000015100">
    <property type="component" value="Unassembled WGS sequence"/>
</dbReference>
<proteinExistence type="predicted"/>
<evidence type="ECO:0000313" key="3">
    <source>
        <dbReference type="Proteomes" id="UP000015100"/>
    </source>
</evidence>
<dbReference type="PANTHER" id="PTHR43591:SF10">
    <property type="entry name" value="ABC TRANSMEMBRANE TYPE-1 DOMAIN-CONTAINING PROTEIN-RELATED"/>
    <property type="match status" value="1"/>
</dbReference>
<comment type="caution">
    <text evidence="2">The sequence shown here is derived from an EMBL/GenBank/DDBJ whole genome shotgun (WGS) entry which is preliminary data.</text>
</comment>
<dbReference type="Gene3D" id="3.40.50.150">
    <property type="entry name" value="Vaccinia Virus protein VP39"/>
    <property type="match status" value="1"/>
</dbReference>
<dbReference type="CDD" id="cd02440">
    <property type="entry name" value="AdoMet_MTases"/>
    <property type="match status" value="1"/>
</dbReference>
<sequence length="370" mass="41837">MSTTTSPPPAPQQAPTGDAGITTTLMHPEIEADSSDLDSSFTDSEAESYTTSLASSVFDYQYENGRRYHRFREGQYFLPNDETEQDRLDMHHHMLTVIQGGQLHGAPLDKPQKVLDLGTGTGIWAIEMGDAYPSAHVTGNDLSPIQPNWVPPNVEFLVDDIESEWTYPENSFDFIYCRYLLGGISDWPRLIKQAYKALKPGGYLELLEPDSNMLCDDNSISPDAPLWKWNELFLEAGEKAGRSLVEAPNHKKSMQEAGFVEIQEDIFKLPNSPWPKDKHLKEVGAFHMASFLEALEGLSLRFFQAFHGMKAEEIQVMLVNVRKDLKNRRYHTYYHLHRIYAQGVTTALHNLGKRQGQGDVAENSFMPLVD</sequence>
<reference evidence="3" key="2">
    <citation type="submission" date="2013-04" db="EMBL/GenBank/DDBJ databases">
        <title>Genomic mechanisms accounting for the adaptation to parasitism in nematode-trapping fungi.</title>
        <authorList>
            <person name="Ahren D.G."/>
        </authorList>
    </citation>
    <scope>NUCLEOTIDE SEQUENCE [LARGE SCALE GENOMIC DNA]</scope>
    <source>
        <strain evidence="3">CBS 200.50</strain>
    </source>
</reference>
<feature type="compositionally biased region" description="Pro residues" evidence="1">
    <location>
        <begin position="1"/>
        <end position="12"/>
    </location>
</feature>
<dbReference type="OrthoDB" id="2013972at2759"/>
<gene>
    <name evidence="2" type="ORF">H072_4283</name>
</gene>
<dbReference type="Pfam" id="PF13489">
    <property type="entry name" value="Methyltransf_23"/>
    <property type="match status" value="1"/>
</dbReference>
<dbReference type="HOGENOM" id="CLU_010595_7_1_1"/>
<dbReference type="GO" id="GO:0008168">
    <property type="term" value="F:methyltransferase activity"/>
    <property type="evidence" value="ECO:0007669"/>
    <property type="project" value="TreeGrafter"/>
</dbReference>
<dbReference type="AlphaFoldDB" id="S8BQR3"/>
<dbReference type="OMA" id="MHHHMLT"/>
<keyword evidence="3" id="KW-1185">Reference proteome</keyword>
<organism evidence="2 3">
    <name type="scientific">Dactylellina haptotyla (strain CBS 200.50)</name>
    <name type="common">Nematode-trapping fungus</name>
    <name type="synonym">Monacrosporium haptotylum</name>
    <dbReference type="NCBI Taxonomy" id="1284197"/>
    <lineage>
        <taxon>Eukaryota</taxon>
        <taxon>Fungi</taxon>
        <taxon>Dikarya</taxon>
        <taxon>Ascomycota</taxon>
        <taxon>Pezizomycotina</taxon>
        <taxon>Orbiliomycetes</taxon>
        <taxon>Orbiliales</taxon>
        <taxon>Orbiliaceae</taxon>
        <taxon>Dactylellina</taxon>
    </lineage>
</organism>
<name>S8BQR3_DACHA</name>
<dbReference type="eggNOG" id="KOG1269">
    <property type="taxonomic scope" value="Eukaryota"/>
</dbReference>
<dbReference type="EMBL" id="AQGS01000153">
    <property type="protein sequence ID" value="EPS41778.1"/>
    <property type="molecule type" value="Genomic_DNA"/>
</dbReference>
<evidence type="ECO:0008006" key="4">
    <source>
        <dbReference type="Google" id="ProtNLM"/>
    </source>
</evidence>
<accession>S8BQR3</accession>
<protein>
    <recommendedName>
        <fullName evidence="4">Methyltransferase domain-containing protein</fullName>
    </recommendedName>
</protein>
<reference evidence="2 3" key="1">
    <citation type="journal article" date="2013" name="PLoS Genet.">
        <title>Genomic mechanisms accounting for the adaptation to parasitism in nematode-trapping fungi.</title>
        <authorList>
            <person name="Meerupati T."/>
            <person name="Andersson K.M."/>
            <person name="Friman E."/>
            <person name="Kumar D."/>
            <person name="Tunlid A."/>
            <person name="Ahren D."/>
        </authorList>
    </citation>
    <scope>NUCLEOTIDE SEQUENCE [LARGE SCALE GENOMIC DNA]</scope>
    <source>
        <strain evidence="2 3">CBS 200.50</strain>
    </source>
</reference>
<dbReference type="STRING" id="1284197.S8BQR3"/>
<evidence type="ECO:0000256" key="1">
    <source>
        <dbReference type="SAM" id="MobiDB-lite"/>
    </source>
</evidence>
<dbReference type="SUPFAM" id="SSF53335">
    <property type="entry name" value="S-adenosyl-L-methionine-dependent methyltransferases"/>
    <property type="match status" value="1"/>
</dbReference>
<evidence type="ECO:0000313" key="2">
    <source>
        <dbReference type="EMBL" id="EPS41778.1"/>
    </source>
</evidence>